<reference evidence="2 3" key="1">
    <citation type="submission" date="2016-02" db="EMBL/GenBank/DDBJ databases">
        <title>Genome analysis of coral dinoflagellate symbionts highlights evolutionary adaptations to a symbiotic lifestyle.</title>
        <authorList>
            <person name="Aranda M."/>
            <person name="Li Y."/>
            <person name="Liew Y.J."/>
            <person name="Baumgarten S."/>
            <person name="Simakov O."/>
            <person name="Wilson M."/>
            <person name="Piel J."/>
            <person name="Ashoor H."/>
            <person name="Bougouffa S."/>
            <person name="Bajic V.B."/>
            <person name="Ryu T."/>
            <person name="Ravasi T."/>
            <person name="Bayer T."/>
            <person name="Micklem G."/>
            <person name="Kim H."/>
            <person name="Bhak J."/>
            <person name="Lajeunesse T.C."/>
            <person name="Voolstra C.R."/>
        </authorList>
    </citation>
    <scope>NUCLEOTIDE SEQUENCE [LARGE SCALE GENOMIC DNA]</scope>
    <source>
        <strain evidence="2 3">CCMP2467</strain>
    </source>
</reference>
<dbReference type="OrthoDB" id="417046at2759"/>
<dbReference type="GO" id="GO:0004197">
    <property type="term" value="F:cysteine-type endopeptidase activity"/>
    <property type="evidence" value="ECO:0007669"/>
    <property type="project" value="InterPro"/>
</dbReference>
<dbReference type="InterPro" id="IPR029030">
    <property type="entry name" value="Caspase-like_dom_sf"/>
</dbReference>
<proteinExistence type="predicted"/>
<keyword evidence="3" id="KW-1185">Reference proteome</keyword>
<comment type="caution">
    <text evidence="2">The sequence shown here is derived from an EMBL/GenBank/DDBJ whole genome shotgun (WGS) entry which is preliminary data.</text>
</comment>
<dbReference type="SUPFAM" id="SSF52129">
    <property type="entry name" value="Caspase-like"/>
    <property type="match status" value="1"/>
</dbReference>
<evidence type="ECO:0000259" key="1">
    <source>
        <dbReference type="Pfam" id="PF00656"/>
    </source>
</evidence>
<dbReference type="PANTHER" id="PTHR22576:SF37">
    <property type="entry name" value="MUCOSA-ASSOCIATED LYMPHOID TISSUE LYMPHOMA TRANSLOCATION PROTEIN 1"/>
    <property type="match status" value="1"/>
</dbReference>
<dbReference type="Gene3D" id="3.40.50.1460">
    <property type="match status" value="1"/>
</dbReference>
<dbReference type="EMBL" id="LSRX01000024">
    <property type="protein sequence ID" value="OLQ13753.1"/>
    <property type="molecule type" value="Genomic_DNA"/>
</dbReference>
<gene>
    <name evidence="2" type="ORF">AK812_SmicGene2196</name>
</gene>
<dbReference type="PANTHER" id="PTHR22576">
    <property type="entry name" value="MUCOSA ASSOCIATED LYMPHOID TISSUE LYMPHOMA TRANSLOCATION PROTEIN 1/PARACASPASE"/>
    <property type="match status" value="1"/>
</dbReference>
<dbReference type="Proteomes" id="UP000186817">
    <property type="component" value="Unassembled WGS sequence"/>
</dbReference>
<feature type="domain" description="Peptidase C14 caspase" evidence="1">
    <location>
        <begin position="4"/>
        <end position="245"/>
    </location>
</feature>
<accession>A0A1Q9F272</accession>
<organism evidence="2 3">
    <name type="scientific">Symbiodinium microadriaticum</name>
    <name type="common">Dinoflagellate</name>
    <name type="synonym">Zooxanthella microadriatica</name>
    <dbReference type="NCBI Taxonomy" id="2951"/>
    <lineage>
        <taxon>Eukaryota</taxon>
        <taxon>Sar</taxon>
        <taxon>Alveolata</taxon>
        <taxon>Dinophyceae</taxon>
        <taxon>Suessiales</taxon>
        <taxon>Symbiodiniaceae</taxon>
        <taxon>Symbiodinium</taxon>
    </lineage>
</organism>
<dbReference type="InterPro" id="IPR011600">
    <property type="entry name" value="Pept_C14_caspase"/>
</dbReference>
<protein>
    <recommendedName>
        <fullName evidence="1">Peptidase C14 caspase domain-containing protein</fullName>
    </recommendedName>
</protein>
<dbReference type="InterPro" id="IPR052039">
    <property type="entry name" value="Caspase-related_regulators"/>
</dbReference>
<sequence>MAERRLAVLIGQSSSVPGFQDLKYCRQDVDKLAWALEKLCGFRVLRLIDAEKADFRTLRKQFMQELSGEKGALALVYYAGHGVCSQGIAYWIPIDAEKGQLSTYQAFNDFLQPLCSMVSQCFSANKAALSASASPAPGTRLVVIQDCCREIVLSKPADDSFPQHLQQLFCDSRIGSQVCLVYACSEGRYAGESVSQPQGQYTAAFIGALETPGLDWYKLLEESRKLCLRDSKKYQQPWFNSSGNFSDLILHPESSLSDGYFFAHTLAIETDATGIGSAEALLRGLAIDLRGLTSGGAQIPSTSRAASISEKALSIGRELIQQASGHASRNLLSTCYLLKIIGRMLPDGIPVLQTAAELRVRSFLHDCLQRYTDSPLSSWAAGVICEAHEAMDATVAAKEQIIPESASELSLFELVKLPALSILRKASNDIDKKFQDAGAQLYEACSLTEVVTSAMERVTVQWHEEVRGRMERAEAAITDHVQSVVDSITSPHEDQATARDFVSGLAGSGLEGSAAKRLVDSWLENVNMNSSQFFRSDSQGSLCFEQHAHFERFVASFREWLRVCAWSHLLRHAVSISELGATRMRDIFNPGKPCWSSVVSHCESGHLLEMSHALCSFTCNLCGRSQDLGSRVYQCKQCNYTLCDARSCGQSDDTDSTGTLIPLFQAGVPEKAFEKGESREERLVCKIAGRTCLGAAAAVGALVPPVGLALGTASTLMLGGVAAAAGATKGRRGVQDFLHTFGSAVAGLRSARLSVEDLMVLKEEQLQLVQNEWHRKQEEDLQNMSLWAAEELEVQENAARNIFEETEMKRDTVNSLVRDLESLQF</sequence>
<evidence type="ECO:0000313" key="3">
    <source>
        <dbReference type="Proteomes" id="UP000186817"/>
    </source>
</evidence>
<dbReference type="GO" id="GO:0006508">
    <property type="term" value="P:proteolysis"/>
    <property type="evidence" value="ECO:0007669"/>
    <property type="project" value="InterPro"/>
</dbReference>
<dbReference type="AlphaFoldDB" id="A0A1Q9F272"/>
<evidence type="ECO:0000313" key="2">
    <source>
        <dbReference type="EMBL" id="OLQ13753.1"/>
    </source>
</evidence>
<dbReference type="Pfam" id="PF00656">
    <property type="entry name" value="Peptidase_C14"/>
    <property type="match status" value="1"/>
</dbReference>
<name>A0A1Q9F272_SYMMI</name>